<keyword evidence="1" id="KW-1133">Transmembrane helix</keyword>
<sequence length="39" mass="4762">MYTKIGSNKNFIFIILNILTIFCMFNIICLYIKKWRKIC</sequence>
<dbReference type="EMBL" id="BK015235">
    <property type="protein sequence ID" value="DAD97287.1"/>
    <property type="molecule type" value="Genomic_DNA"/>
</dbReference>
<accession>A0A8S5NSG6</accession>
<proteinExistence type="predicted"/>
<evidence type="ECO:0000313" key="2">
    <source>
        <dbReference type="EMBL" id="DAD97287.1"/>
    </source>
</evidence>
<protein>
    <submittedName>
        <fullName evidence="2">Interleukin-13, Interleukin-13 receptor subunit alpha-2, receptor, decoy, decoy receptor</fullName>
    </submittedName>
</protein>
<evidence type="ECO:0000256" key="1">
    <source>
        <dbReference type="SAM" id="Phobius"/>
    </source>
</evidence>
<keyword evidence="1" id="KW-0472">Membrane</keyword>
<name>A0A8S5NSG6_9VIRU</name>
<feature type="transmembrane region" description="Helical" evidence="1">
    <location>
        <begin position="12"/>
        <end position="32"/>
    </location>
</feature>
<keyword evidence="1" id="KW-0812">Transmembrane</keyword>
<reference evidence="2" key="1">
    <citation type="journal article" date="2021" name="Proc. Natl. Acad. Sci. U.S.A.">
        <title>A Catalog of Tens of Thousands of Viruses from Human Metagenomes Reveals Hidden Associations with Chronic Diseases.</title>
        <authorList>
            <person name="Tisza M.J."/>
            <person name="Buck C.B."/>
        </authorList>
    </citation>
    <scope>NUCLEOTIDE SEQUENCE</scope>
    <source>
        <strain evidence="2">CtWVj20</strain>
    </source>
</reference>
<keyword evidence="2" id="KW-0675">Receptor</keyword>
<organism evidence="2">
    <name type="scientific">Phage sp. ctWVj20</name>
    <dbReference type="NCBI Taxonomy" id="2826748"/>
    <lineage>
        <taxon>Viruses</taxon>
    </lineage>
</organism>